<proteinExistence type="inferred from homology"/>
<feature type="transmembrane region" description="Helical" evidence="11">
    <location>
        <begin position="299"/>
        <end position="321"/>
    </location>
</feature>
<reference evidence="15" key="1">
    <citation type="submission" date="2025-08" db="UniProtKB">
        <authorList>
            <consortium name="RefSeq"/>
        </authorList>
    </citation>
    <scope>IDENTIFICATION</scope>
</reference>
<dbReference type="InterPro" id="IPR036734">
    <property type="entry name" value="Neur_chan_lig-bd_sf"/>
</dbReference>
<keyword evidence="7 11" id="KW-1133">Transmembrane helix</keyword>
<dbReference type="InterPro" id="IPR006202">
    <property type="entry name" value="Neur_chan_lig-bd"/>
</dbReference>
<protein>
    <submittedName>
        <fullName evidence="15">Glycine receptor subunit alpha-2-like isoform X1</fullName>
    </submittedName>
</protein>
<dbReference type="PROSITE" id="PS00236">
    <property type="entry name" value="NEUROTR_ION_CHANNEL"/>
    <property type="match status" value="1"/>
</dbReference>
<evidence type="ECO:0000256" key="3">
    <source>
        <dbReference type="ARBA" id="ARBA00022448"/>
    </source>
</evidence>
<dbReference type="GO" id="GO:0005886">
    <property type="term" value="C:plasma membrane"/>
    <property type="evidence" value="ECO:0007669"/>
    <property type="project" value="UniProtKB-SubCell"/>
</dbReference>
<dbReference type="Gene3D" id="1.20.58.390">
    <property type="entry name" value="Neurotransmitter-gated ion-channel transmembrane domain"/>
    <property type="match status" value="1"/>
</dbReference>
<evidence type="ECO:0000256" key="5">
    <source>
        <dbReference type="ARBA" id="ARBA00022692"/>
    </source>
</evidence>
<evidence type="ECO:0000256" key="2">
    <source>
        <dbReference type="ARBA" id="ARBA00004236"/>
    </source>
</evidence>
<dbReference type="NCBIfam" id="TIGR00860">
    <property type="entry name" value="LIC"/>
    <property type="match status" value="1"/>
</dbReference>
<evidence type="ECO:0000259" key="13">
    <source>
        <dbReference type="Pfam" id="PF02932"/>
    </source>
</evidence>
<dbReference type="PRINTS" id="PR00253">
    <property type="entry name" value="GABAARECEPTR"/>
</dbReference>
<evidence type="ECO:0000256" key="7">
    <source>
        <dbReference type="ARBA" id="ARBA00022989"/>
    </source>
</evidence>
<feature type="transmembrane region" description="Helical" evidence="11">
    <location>
        <begin position="380"/>
        <end position="402"/>
    </location>
</feature>
<dbReference type="InterPro" id="IPR036719">
    <property type="entry name" value="Neuro-gated_channel_TM_sf"/>
</dbReference>
<dbReference type="InterPro" id="IPR006201">
    <property type="entry name" value="Neur_channel"/>
</dbReference>
<sequence length="403" mass="46263">MRSLLLPIIILISVDMSKADHQSRTLFLNALLGDYDSTVTPTFDMSLPTLVNVSLQINALNSVNEQTMDFSINVLVTQSWYDFRLQFYELINADHLELDSKLIAKFWVPDLYFVNEKSSEFHDITVPNRLLHLYRDGRVVYKMRISLTATCLMQLHRFPMDQQTCSLLMKSFGFTNQSLQFRWSLDSPLTCLKQLEMSQFILARMDYKECQRMSDINDTFSCLQMDLKLHRRVGFYMIQLYIPSALVVVLSWVSFYLDVGSVPGRVSLGILTVLTITNMKTMAVSSLPKVSYIKAIDVWMVTCLSFAFASLLEFAVVNSFARRVSSLDNTWSVIMESEPLQAYRDTFTNTKNARSSNYAAPPARRPDPRSINLAKLIDKISMVVFPISFMAFIFVYITVYAYA</sequence>
<dbReference type="Gene3D" id="2.70.170.10">
    <property type="entry name" value="Neurotransmitter-gated ion-channel ligand-binding domain"/>
    <property type="match status" value="1"/>
</dbReference>
<keyword evidence="8 11" id="KW-0406">Ion transport</keyword>
<feature type="signal peptide" evidence="11">
    <location>
        <begin position="1"/>
        <end position="19"/>
    </location>
</feature>
<evidence type="ECO:0000256" key="1">
    <source>
        <dbReference type="ARBA" id="ARBA00004141"/>
    </source>
</evidence>
<dbReference type="InterPro" id="IPR006028">
    <property type="entry name" value="GABAA/Glycine_rcpt"/>
</dbReference>
<dbReference type="GeneID" id="106067228"/>
<dbReference type="SUPFAM" id="SSF63712">
    <property type="entry name" value="Nicotinic receptor ligand binding domain-like"/>
    <property type="match status" value="1"/>
</dbReference>
<accession>A0A9W3B7R8</accession>
<evidence type="ECO:0000313" key="15">
    <source>
        <dbReference type="RefSeq" id="XP_055895490.1"/>
    </source>
</evidence>
<evidence type="ECO:0000313" key="14">
    <source>
        <dbReference type="Proteomes" id="UP001165740"/>
    </source>
</evidence>
<feature type="chain" id="PRO_5041021615" evidence="11">
    <location>
        <begin position="20"/>
        <end position="403"/>
    </location>
</feature>
<comment type="similarity">
    <text evidence="11">Belongs to the ligand-gated ion channel (TC 1.A.9) family.</text>
</comment>
<dbReference type="SUPFAM" id="SSF90112">
    <property type="entry name" value="Neurotransmitter-gated ion-channel transmembrane pore"/>
    <property type="match status" value="1"/>
</dbReference>
<dbReference type="GO" id="GO:0004888">
    <property type="term" value="F:transmembrane signaling receptor activity"/>
    <property type="evidence" value="ECO:0007669"/>
    <property type="project" value="InterPro"/>
</dbReference>
<evidence type="ECO:0000256" key="11">
    <source>
        <dbReference type="RuleBase" id="RU000687"/>
    </source>
</evidence>
<evidence type="ECO:0000256" key="6">
    <source>
        <dbReference type="ARBA" id="ARBA00022729"/>
    </source>
</evidence>
<keyword evidence="14" id="KW-1185">Reference proteome</keyword>
<name>A0A9W3B7R8_BIOGL</name>
<evidence type="ECO:0000256" key="9">
    <source>
        <dbReference type="ARBA" id="ARBA00023136"/>
    </source>
</evidence>
<dbReference type="PANTHER" id="PTHR18945">
    <property type="entry name" value="NEUROTRANSMITTER GATED ION CHANNEL"/>
    <property type="match status" value="1"/>
</dbReference>
<keyword evidence="4" id="KW-1003">Cell membrane</keyword>
<feature type="transmembrane region" description="Helical" evidence="11">
    <location>
        <begin position="233"/>
        <end position="256"/>
    </location>
</feature>
<keyword evidence="6 11" id="KW-0732">Signal</keyword>
<dbReference type="OMA" id="HFRMAFC"/>
<dbReference type="AlphaFoldDB" id="A0A9W3B7R8"/>
<dbReference type="CDD" id="cd19049">
    <property type="entry name" value="LGIC_TM_anion"/>
    <property type="match status" value="1"/>
</dbReference>
<evidence type="ECO:0000256" key="8">
    <source>
        <dbReference type="ARBA" id="ARBA00023065"/>
    </source>
</evidence>
<organism evidence="14 15">
    <name type="scientific">Biomphalaria glabrata</name>
    <name type="common">Bloodfluke planorb</name>
    <name type="synonym">Freshwater snail</name>
    <dbReference type="NCBI Taxonomy" id="6526"/>
    <lineage>
        <taxon>Eukaryota</taxon>
        <taxon>Metazoa</taxon>
        <taxon>Spiralia</taxon>
        <taxon>Lophotrochozoa</taxon>
        <taxon>Mollusca</taxon>
        <taxon>Gastropoda</taxon>
        <taxon>Heterobranchia</taxon>
        <taxon>Euthyneura</taxon>
        <taxon>Panpulmonata</taxon>
        <taxon>Hygrophila</taxon>
        <taxon>Lymnaeoidea</taxon>
        <taxon>Planorbidae</taxon>
        <taxon>Biomphalaria</taxon>
    </lineage>
</organism>
<keyword evidence="10 11" id="KW-0407">Ion channel</keyword>
<dbReference type="InterPro" id="IPR038050">
    <property type="entry name" value="Neuro_actylchol_rec"/>
</dbReference>
<evidence type="ECO:0000256" key="4">
    <source>
        <dbReference type="ARBA" id="ARBA00022475"/>
    </source>
</evidence>
<gene>
    <name evidence="15" type="primary">LOC106067228</name>
</gene>
<dbReference type="RefSeq" id="XP_055895490.1">
    <property type="nucleotide sequence ID" value="XM_056039515.1"/>
</dbReference>
<dbReference type="InterPro" id="IPR006029">
    <property type="entry name" value="Neurotrans-gated_channel_TM"/>
</dbReference>
<dbReference type="GO" id="GO:0005230">
    <property type="term" value="F:extracellular ligand-gated monoatomic ion channel activity"/>
    <property type="evidence" value="ECO:0007669"/>
    <property type="project" value="InterPro"/>
</dbReference>
<keyword evidence="3 11" id="KW-0813">Transport</keyword>
<comment type="subcellular location">
    <subcellularLocation>
        <location evidence="2">Cell membrane</location>
    </subcellularLocation>
    <subcellularLocation>
        <location evidence="1">Membrane</location>
        <topology evidence="1">Multi-pass membrane protein</topology>
    </subcellularLocation>
</comment>
<dbReference type="Proteomes" id="UP001165740">
    <property type="component" value="Chromosome 8"/>
</dbReference>
<dbReference type="Pfam" id="PF02932">
    <property type="entry name" value="Neur_chan_memb"/>
    <property type="match status" value="1"/>
</dbReference>
<feature type="transmembrane region" description="Helical" evidence="11">
    <location>
        <begin position="268"/>
        <end position="287"/>
    </location>
</feature>
<feature type="domain" description="Neurotransmitter-gated ion-channel transmembrane" evidence="13">
    <location>
        <begin position="240"/>
        <end position="326"/>
    </location>
</feature>
<dbReference type="OrthoDB" id="407674at2759"/>
<dbReference type="PRINTS" id="PR00252">
    <property type="entry name" value="NRIONCHANNEL"/>
</dbReference>
<dbReference type="Pfam" id="PF02931">
    <property type="entry name" value="Neur_chan_LBD"/>
    <property type="match status" value="1"/>
</dbReference>
<evidence type="ECO:0000256" key="10">
    <source>
        <dbReference type="ARBA" id="ARBA00023303"/>
    </source>
</evidence>
<dbReference type="InterPro" id="IPR018000">
    <property type="entry name" value="Neurotransmitter_ion_chnl_CS"/>
</dbReference>
<evidence type="ECO:0000259" key="12">
    <source>
        <dbReference type="Pfam" id="PF02931"/>
    </source>
</evidence>
<feature type="domain" description="Neurotransmitter-gated ion-channel ligand-binding" evidence="12">
    <location>
        <begin position="27"/>
        <end position="232"/>
    </location>
</feature>
<keyword evidence="9 11" id="KW-0472">Membrane</keyword>
<keyword evidence="5 11" id="KW-0812">Transmembrane</keyword>